<evidence type="ECO:0000313" key="4">
    <source>
        <dbReference type="Proteomes" id="UP001476950"/>
    </source>
</evidence>
<sequence>MRHWAISIGINQYEFLQPLSYAQHDAQAIHRFLVEAGGVPAEQCLLLTETSPPQWGKSTYPDRETIQSWLDLLIQRYVQPGDMLWCFFSGYGVCQQGQDYLMPIEGNPAAIATTAIPLEAIFRSLRQVAEATVLVLLDINRNESSSYETVGTHTEHLASITGIPTILSCQSGQFSRETSALRHGFFTAALLESLRDNRSTTLAAVEKYLSDRLPELSEHYWRPIQQAVTICPDEKRQQPLLPLAPGAATQQNGDRYAPAQTALQSDSGVAVNGSLSTTARTLPDAGIPSMTSGGAASGSGWQSVATKGQSLDAKDRAIATSGYLPPYATAASNGNGNVSTNGSAHHPNNLTTVSPQTNGRMSAPSIQAALPIDSVAQNHDNRVAQPPPVPTVPQPYSDYPEDSDEIPDALFWRPVLRWGGVAVVVLIAGVLLRNCAAFTPKAPATGQQSGTAALRPSPSGTGQPDVASLTTPSPPANTSLPVPTPTASATKAMPSQSIATAQDFGASGASRLSPTTISPNKPEAAAQAQPTQTMGAASIAQPLTLSPLNKARALAAANTGQASSYSSAIQEAKTVKPGQPEYAQAQKEIASWSRQILLMARERGRQGRYDAAIVSAQLVPQNQPIYAEAKGALLRWCSRLDRQRNANPVQRRQARTICRNRG</sequence>
<feature type="compositionally biased region" description="Polar residues" evidence="1">
    <location>
        <begin position="458"/>
        <end position="500"/>
    </location>
</feature>
<evidence type="ECO:0000313" key="3">
    <source>
        <dbReference type="EMBL" id="MEP1057507.1"/>
    </source>
</evidence>
<dbReference type="InterPro" id="IPR029030">
    <property type="entry name" value="Caspase-like_dom_sf"/>
</dbReference>
<dbReference type="Gene3D" id="3.40.50.1460">
    <property type="match status" value="1"/>
</dbReference>
<feature type="region of interest" description="Disordered" evidence="1">
    <location>
        <begin position="380"/>
        <end position="401"/>
    </location>
</feature>
<dbReference type="Proteomes" id="UP001476950">
    <property type="component" value="Unassembled WGS sequence"/>
</dbReference>
<feature type="compositionally biased region" description="Low complexity" evidence="1">
    <location>
        <begin position="524"/>
        <end position="535"/>
    </location>
</feature>
<dbReference type="EMBL" id="JAMPLM010000002">
    <property type="protein sequence ID" value="MEP1057507.1"/>
    <property type="molecule type" value="Genomic_DNA"/>
</dbReference>
<keyword evidence="4" id="KW-1185">Reference proteome</keyword>
<reference evidence="3 4" key="1">
    <citation type="submission" date="2022-04" db="EMBL/GenBank/DDBJ databases">
        <title>Positive selection, recombination, and allopatry shape intraspecific diversity of widespread and dominant cyanobacteria.</title>
        <authorList>
            <person name="Wei J."/>
            <person name="Shu W."/>
            <person name="Hu C."/>
        </authorList>
    </citation>
    <scope>NUCLEOTIDE SEQUENCE [LARGE SCALE GENOMIC DNA]</scope>
    <source>
        <strain evidence="3 4">AS-A4</strain>
    </source>
</reference>
<dbReference type="SUPFAM" id="SSF52129">
    <property type="entry name" value="Caspase-like"/>
    <property type="match status" value="1"/>
</dbReference>
<evidence type="ECO:0000259" key="2">
    <source>
        <dbReference type="Pfam" id="PF00656"/>
    </source>
</evidence>
<dbReference type="RefSeq" id="WP_190450456.1">
    <property type="nucleotide sequence ID" value="NZ_JAMPLM010000002.1"/>
</dbReference>
<comment type="caution">
    <text evidence="3">The sequence shown here is derived from an EMBL/GenBank/DDBJ whole genome shotgun (WGS) entry which is preliminary data.</text>
</comment>
<dbReference type="InterPro" id="IPR011600">
    <property type="entry name" value="Pept_C14_caspase"/>
</dbReference>
<feature type="domain" description="Peptidase C14 caspase" evidence="2">
    <location>
        <begin position="2"/>
        <end position="212"/>
    </location>
</feature>
<proteinExistence type="predicted"/>
<dbReference type="Pfam" id="PF00656">
    <property type="entry name" value="Peptidase_C14"/>
    <property type="match status" value="1"/>
</dbReference>
<accession>A0ABV0KE49</accession>
<name>A0ABV0KE49_9CYAN</name>
<protein>
    <submittedName>
        <fullName evidence="3">Caspase family protein</fullName>
    </submittedName>
</protein>
<feature type="compositionally biased region" description="Polar residues" evidence="1">
    <location>
        <begin position="510"/>
        <end position="519"/>
    </location>
</feature>
<gene>
    <name evidence="3" type="ORF">NDI38_03595</name>
</gene>
<evidence type="ECO:0000256" key="1">
    <source>
        <dbReference type="SAM" id="MobiDB-lite"/>
    </source>
</evidence>
<feature type="region of interest" description="Disordered" evidence="1">
    <location>
        <begin position="441"/>
        <end position="535"/>
    </location>
</feature>
<organism evidence="3 4">
    <name type="scientific">Stenomitos frigidus AS-A4</name>
    <dbReference type="NCBI Taxonomy" id="2933935"/>
    <lineage>
        <taxon>Bacteria</taxon>
        <taxon>Bacillati</taxon>
        <taxon>Cyanobacteriota</taxon>
        <taxon>Cyanophyceae</taxon>
        <taxon>Leptolyngbyales</taxon>
        <taxon>Leptolyngbyaceae</taxon>
        <taxon>Stenomitos</taxon>
    </lineage>
</organism>